<evidence type="ECO:0000313" key="2">
    <source>
        <dbReference type="WBParaSite" id="ES5_v2.g11022.t1"/>
    </source>
</evidence>
<dbReference type="Proteomes" id="UP000887579">
    <property type="component" value="Unplaced"/>
</dbReference>
<dbReference type="WBParaSite" id="ES5_v2.g11022.t1">
    <property type="protein sequence ID" value="ES5_v2.g11022.t1"/>
    <property type="gene ID" value="ES5_v2.g11022"/>
</dbReference>
<evidence type="ECO:0000313" key="1">
    <source>
        <dbReference type="Proteomes" id="UP000887579"/>
    </source>
</evidence>
<protein>
    <submittedName>
        <fullName evidence="2">7-dehydrocholesterol reductase</fullName>
    </submittedName>
</protein>
<reference evidence="2" key="1">
    <citation type="submission" date="2022-11" db="UniProtKB">
        <authorList>
            <consortium name="WormBaseParasite"/>
        </authorList>
    </citation>
    <scope>IDENTIFICATION</scope>
</reference>
<sequence length="448" mass="51160">MKVTRRSSSFGSSSIGRRSSVNARDIERIQQLLQNRIKLSPPIAYGIIIASPIFAYFLASIQRLYAGSLTKFIEAKFLLEIPNLATAASFNIFAVIFSIQLIFLWILPSDDYKVTTSSGEKYIVNANSFISSLLIALLYILGATLGLYNGAIVYDNFLAVCILFSGYCIAINLYLHYFYSPNESSSEPFILDFFFGKDLQPKILDIDIKNFVTNRIAFTLWALYAVSCIYHSKQLFVKSPPALFTLVALQLFYIARRQWTEHLFYANLDSQYDRAGFYRLWGIGVFCIIIHTGPLSILANSKIGVSLPVCGFLGILNIIFQILNSSCDLQKYNFRAANGKIKINDKDPYFLAAKYKNENGETAVNLLLGSGYFRSCRHLNYTTEFLTFLTWSCLQRNPNLFTYFSPVFLLIILYARMSRDELRCYAKYNQYWVHYCHKVPYLVIPGII</sequence>
<name>A0AC34F1Q0_9BILA</name>
<organism evidence="1 2">
    <name type="scientific">Panagrolaimus sp. ES5</name>
    <dbReference type="NCBI Taxonomy" id="591445"/>
    <lineage>
        <taxon>Eukaryota</taxon>
        <taxon>Metazoa</taxon>
        <taxon>Ecdysozoa</taxon>
        <taxon>Nematoda</taxon>
        <taxon>Chromadorea</taxon>
        <taxon>Rhabditida</taxon>
        <taxon>Tylenchina</taxon>
        <taxon>Panagrolaimomorpha</taxon>
        <taxon>Panagrolaimoidea</taxon>
        <taxon>Panagrolaimidae</taxon>
        <taxon>Panagrolaimus</taxon>
    </lineage>
</organism>
<accession>A0AC34F1Q0</accession>
<proteinExistence type="predicted"/>